<evidence type="ECO:0000313" key="1">
    <source>
        <dbReference type="EMBL" id="BDD08916.1"/>
    </source>
</evidence>
<proteinExistence type="predicted"/>
<accession>A0AAU9C9U5</accession>
<evidence type="ECO:0000313" key="2">
    <source>
        <dbReference type="Proteomes" id="UP001348817"/>
    </source>
</evidence>
<evidence type="ECO:0008006" key="3">
    <source>
        <dbReference type="Google" id="ProtNLM"/>
    </source>
</evidence>
<dbReference type="Proteomes" id="UP001348817">
    <property type="component" value="Chromosome"/>
</dbReference>
<keyword evidence="2" id="KW-1185">Reference proteome</keyword>
<organism evidence="1 2">
    <name type="scientific">Fulvitalea axinellae</name>
    <dbReference type="NCBI Taxonomy" id="1182444"/>
    <lineage>
        <taxon>Bacteria</taxon>
        <taxon>Pseudomonadati</taxon>
        <taxon>Bacteroidota</taxon>
        <taxon>Cytophagia</taxon>
        <taxon>Cytophagales</taxon>
        <taxon>Persicobacteraceae</taxon>
        <taxon>Fulvitalea</taxon>
    </lineage>
</organism>
<dbReference type="KEGG" id="fax:FUAX_13480"/>
<gene>
    <name evidence="1" type="ORF">FUAX_13480</name>
</gene>
<dbReference type="AlphaFoldDB" id="A0AAU9C9U5"/>
<protein>
    <recommendedName>
        <fullName evidence="3">Zinc ribbon domain-containing protein</fullName>
    </recommendedName>
</protein>
<dbReference type="EMBL" id="AP025314">
    <property type="protein sequence ID" value="BDD08916.1"/>
    <property type="molecule type" value="Genomic_DNA"/>
</dbReference>
<name>A0AAU9C9U5_9BACT</name>
<sequence>MEVSMEREQVDYILVYFSYLMTSDEALALRHCTSSEKLATMTEGDREKMTPIYLSKGWLTDEKDALDLLKDGIDRFYQNVAERIMAEHADKVFMNKCPKCGRLARTPKARQCGHCGNEWR</sequence>
<reference evidence="1 2" key="1">
    <citation type="submission" date="2021-12" db="EMBL/GenBank/DDBJ databases">
        <title>Genome sequencing of bacteria with rrn-lacking chromosome and rrn-plasmid.</title>
        <authorList>
            <person name="Anda M."/>
            <person name="Iwasaki W."/>
        </authorList>
    </citation>
    <scope>NUCLEOTIDE SEQUENCE [LARGE SCALE GENOMIC DNA]</scope>
    <source>
        <strain evidence="1 2">DSM 100852</strain>
    </source>
</reference>